<reference evidence="1" key="1">
    <citation type="submission" date="2021-06" db="EMBL/GenBank/DDBJ databases">
        <authorList>
            <person name="Kallberg Y."/>
            <person name="Tangrot J."/>
            <person name="Rosling A."/>
        </authorList>
    </citation>
    <scope>NUCLEOTIDE SEQUENCE</scope>
    <source>
        <strain evidence="1">MA461A</strain>
    </source>
</reference>
<comment type="caution">
    <text evidence="1">The sequence shown here is derived from an EMBL/GenBank/DDBJ whole genome shotgun (WGS) entry which is preliminary data.</text>
</comment>
<organism evidence="1 2">
    <name type="scientific">Racocetra persica</name>
    <dbReference type="NCBI Taxonomy" id="160502"/>
    <lineage>
        <taxon>Eukaryota</taxon>
        <taxon>Fungi</taxon>
        <taxon>Fungi incertae sedis</taxon>
        <taxon>Mucoromycota</taxon>
        <taxon>Glomeromycotina</taxon>
        <taxon>Glomeromycetes</taxon>
        <taxon>Diversisporales</taxon>
        <taxon>Gigasporaceae</taxon>
        <taxon>Racocetra</taxon>
    </lineage>
</organism>
<keyword evidence="2" id="KW-1185">Reference proteome</keyword>
<proteinExistence type="predicted"/>
<accession>A0ACA9RI75</accession>
<dbReference type="EMBL" id="CAJVQC010054194">
    <property type="protein sequence ID" value="CAG8793896.1"/>
    <property type="molecule type" value="Genomic_DNA"/>
</dbReference>
<evidence type="ECO:0000313" key="2">
    <source>
        <dbReference type="Proteomes" id="UP000789920"/>
    </source>
</evidence>
<sequence>TVNLKDPVFQEEDFMLCKVLTSDTSNKGNNNIESNNDMNFDPK</sequence>
<gene>
    <name evidence="1" type="ORF">RPERSI_LOCUS19655</name>
</gene>
<name>A0ACA9RI75_9GLOM</name>
<feature type="non-terminal residue" evidence="1">
    <location>
        <position position="1"/>
    </location>
</feature>
<evidence type="ECO:0000313" key="1">
    <source>
        <dbReference type="EMBL" id="CAG8793896.1"/>
    </source>
</evidence>
<protein>
    <submittedName>
        <fullName evidence="1">31891_t:CDS:1</fullName>
    </submittedName>
</protein>
<feature type="non-terminal residue" evidence="1">
    <location>
        <position position="43"/>
    </location>
</feature>
<dbReference type="Proteomes" id="UP000789920">
    <property type="component" value="Unassembled WGS sequence"/>
</dbReference>